<name>A0AAE0DV76_9ROSI</name>
<evidence type="ECO:0000256" key="1">
    <source>
        <dbReference type="SAM" id="MobiDB-lite"/>
    </source>
</evidence>
<dbReference type="Proteomes" id="UP001281410">
    <property type="component" value="Unassembled WGS sequence"/>
</dbReference>
<sequence>MERVVDTSNKFTALLEEGDNRNDQCNDQSNDQCNDVDPPSMASPDQCNDHCNDVDSSTTASPDHSLWHSKIKTLMGSLLKGSPAPRNSLARRRRRNRLQRKARLIAPNLRKTLVANSVFKDWDMIDNYNSHSPRRIWVGWDPRILNITKISETDQIIHCNACILDTNDQFQISFVYGSNDDRLSKALWQSMCSSQHGSPWIVLGDFNVSRSVGESIGGCSRISGAMEEFKDCLQSSELDDLCFSDRADFLPLVYRCWREQVHGTMQYKLWSKLRNLKKVLKTLNNDKHYIGNGSRTSLWFDDGQPDSPLLSKWSPRVVYDSGLPIHATVSSIVHGDSWSWPAAMSIDLFEIRSRMPSYNPNSNVNDRARWLPSSNGTYYASFALASLRTPHPFVPWFKLVWFPQNIPRMSFIL</sequence>
<accession>A0AAE0DV76</accession>
<feature type="region of interest" description="Disordered" evidence="1">
    <location>
        <begin position="17"/>
        <end position="64"/>
    </location>
</feature>
<protein>
    <recommendedName>
        <fullName evidence="4">Exo_endo_phos domain-containing protein</fullName>
    </recommendedName>
</protein>
<evidence type="ECO:0008006" key="4">
    <source>
        <dbReference type="Google" id="ProtNLM"/>
    </source>
</evidence>
<evidence type="ECO:0000313" key="2">
    <source>
        <dbReference type="EMBL" id="KAK3189534.1"/>
    </source>
</evidence>
<proteinExistence type="predicted"/>
<dbReference type="InterPro" id="IPR036691">
    <property type="entry name" value="Endo/exonu/phosph_ase_sf"/>
</dbReference>
<gene>
    <name evidence="2" type="ORF">Dsin_029095</name>
</gene>
<dbReference type="SUPFAM" id="SSF56219">
    <property type="entry name" value="DNase I-like"/>
    <property type="match status" value="1"/>
</dbReference>
<dbReference type="Gene3D" id="3.60.10.10">
    <property type="entry name" value="Endonuclease/exonuclease/phosphatase"/>
    <property type="match status" value="1"/>
</dbReference>
<comment type="caution">
    <text evidence="2">The sequence shown here is derived from an EMBL/GenBank/DDBJ whole genome shotgun (WGS) entry which is preliminary data.</text>
</comment>
<evidence type="ECO:0000313" key="3">
    <source>
        <dbReference type="Proteomes" id="UP001281410"/>
    </source>
</evidence>
<organism evidence="2 3">
    <name type="scientific">Dipteronia sinensis</name>
    <dbReference type="NCBI Taxonomy" id="43782"/>
    <lineage>
        <taxon>Eukaryota</taxon>
        <taxon>Viridiplantae</taxon>
        <taxon>Streptophyta</taxon>
        <taxon>Embryophyta</taxon>
        <taxon>Tracheophyta</taxon>
        <taxon>Spermatophyta</taxon>
        <taxon>Magnoliopsida</taxon>
        <taxon>eudicotyledons</taxon>
        <taxon>Gunneridae</taxon>
        <taxon>Pentapetalae</taxon>
        <taxon>rosids</taxon>
        <taxon>malvids</taxon>
        <taxon>Sapindales</taxon>
        <taxon>Sapindaceae</taxon>
        <taxon>Hippocastanoideae</taxon>
        <taxon>Acereae</taxon>
        <taxon>Dipteronia</taxon>
    </lineage>
</organism>
<dbReference type="EMBL" id="JANJYJ010000009">
    <property type="protein sequence ID" value="KAK3189534.1"/>
    <property type="molecule type" value="Genomic_DNA"/>
</dbReference>
<dbReference type="AlphaFoldDB" id="A0AAE0DV76"/>
<reference evidence="2" key="1">
    <citation type="journal article" date="2023" name="Plant J.">
        <title>Genome sequences and population genomics provide insights into the demographic history, inbreeding, and mutation load of two 'living fossil' tree species of Dipteronia.</title>
        <authorList>
            <person name="Feng Y."/>
            <person name="Comes H.P."/>
            <person name="Chen J."/>
            <person name="Zhu S."/>
            <person name="Lu R."/>
            <person name="Zhang X."/>
            <person name="Li P."/>
            <person name="Qiu J."/>
            <person name="Olsen K.M."/>
            <person name="Qiu Y."/>
        </authorList>
    </citation>
    <scope>NUCLEOTIDE SEQUENCE</scope>
    <source>
        <strain evidence="2">NBL</strain>
    </source>
</reference>
<keyword evidence="3" id="KW-1185">Reference proteome</keyword>